<accession>A0A7M6DP05</accession>
<feature type="region of interest" description="Disordered" evidence="2">
    <location>
        <begin position="1"/>
        <end position="45"/>
    </location>
</feature>
<dbReference type="AlphaFoldDB" id="A0A7M6DP05"/>
<keyword evidence="4" id="KW-1185">Reference proteome</keyword>
<dbReference type="RefSeq" id="XP_066916989.1">
    <property type="nucleotide sequence ID" value="XM_067060888.1"/>
</dbReference>
<evidence type="ECO:0000256" key="1">
    <source>
        <dbReference type="SAM" id="Coils"/>
    </source>
</evidence>
<proteinExistence type="predicted"/>
<dbReference type="Proteomes" id="UP000594262">
    <property type="component" value="Unplaced"/>
</dbReference>
<evidence type="ECO:0000256" key="2">
    <source>
        <dbReference type="SAM" id="MobiDB-lite"/>
    </source>
</evidence>
<keyword evidence="1" id="KW-0175">Coiled coil</keyword>
<feature type="compositionally biased region" description="Basic and acidic residues" evidence="2">
    <location>
        <begin position="1"/>
        <end position="21"/>
    </location>
</feature>
<feature type="compositionally biased region" description="Polar residues" evidence="2">
    <location>
        <begin position="249"/>
        <end position="268"/>
    </location>
</feature>
<reference evidence="3" key="1">
    <citation type="submission" date="2021-01" db="UniProtKB">
        <authorList>
            <consortium name="EnsemblMetazoa"/>
        </authorList>
    </citation>
    <scope>IDENTIFICATION</scope>
</reference>
<dbReference type="EnsemblMetazoa" id="CLYHEMT019219.1">
    <property type="protein sequence ID" value="CLYHEMP019219.1"/>
    <property type="gene ID" value="CLYHEMG019219"/>
</dbReference>
<organism evidence="3 4">
    <name type="scientific">Clytia hemisphaerica</name>
    <dbReference type="NCBI Taxonomy" id="252671"/>
    <lineage>
        <taxon>Eukaryota</taxon>
        <taxon>Metazoa</taxon>
        <taxon>Cnidaria</taxon>
        <taxon>Hydrozoa</taxon>
        <taxon>Hydroidolina</taxon>
        <taxon>Leptothecata</taxon>
        <taxon>Obeliida</taxon>
        <taxon>Clytiidae</taxon>
        <taxon>Clytia</taxon>
    </lineage>
</organism>
<feature type="region of interest" description="Disordered" evidence="2">
    <location>
        <begin position="191"/>
        <end position="217"/>
    </location>
</feature>
<dbReference type="GeneID" id="136804154"/>
<feature type="region of interest" description="Disordered" evidence="2">
    <location>
        <begin position="478"/>
        <end position="502"/>
    </location>
</feature>
<feature type="region of interest" description="Disordered" evidence="2">
    <location>
        <begin position="249"/>
        <end position="270"/>
    </location>
</feature>
<protein>
    <submittedName>
        <fullName evidence="3">Uncharacterized protein</fullName>
    </submittedName>
</protein>
<feature type="compositionally biased region" description="Low complexity" evidence="2">
    <location>
        <begin position="481"/>
        <end position="494"/>
    </location>
</feature>
<sequence>MADVQDERILGAETNDIRERTANNQNTVDHTESSVTDPGQTDLPNDSTVHYHLTDVDAHPDQHIENLPIPHVDDGTRTIRRSDSQSRHRLTNPMITLTPSGIETLFQGITNHVLPPPADFADETNNEPLEGGAECVTAQSTGLSLDEGALIEETSLVLPPPEPIMTSETYEIDHKIKTDKILNVLQGEGSKNWEPEELGQNEVTESHIANESLRSRDVNEIYEAHESNDTSESHKASDTQIANESLQSTSTLLDPKNDSQTSQATIKATETDETLDTLKQESGLRPHIHQVIGEEDDEMQQKPSEDRELVLRVHAAPIVDSEASLKNDNQSNAVFKILSMDTDIIKAQIKEYLLYGDYSNKATIEKYKVVTPALIDLIARINKHDERCIKKRKAERGLGVATTFGVHLASSNDQDGSSETQVNKKTEMSNHWKEHLTALTLSDDFKLFPAEMQKVLLYISNLREDLIEISKTLKINSKRGSPTSSTHLLSTKSSLVKHQKAKKNDPKKVLLATKLKYEKDIQLVRKENAELMATIRRLRLSKKVLQTCKEADKKKLTVKIRKTRSAVERTSHHLRAVESEKLETEIVLAELKIKAEAEIRALNAANEVEINKYKLKIRAMTLDCKAKDDHVTKLEDKIKTMERRFHNDLVAMEIHYKGKLEEELRNRKWSVRLKRTLACGRYFENRRTEQFYREHTAHSQGRTEEF</sequence>
<evidence type="ECO:0000313" key="4">
    <source>
        <dbReference type="Proteomes" id="UP000594262"/>
    </source>
</evidence>
<evidence type="ECO:0000313" key="3">
    <source>
        <dbReference type="EnsemblMetazoa" id="CLYHEMP019219.1"/>
    </source>
</evidence>
<feature type="compositionally biased region" description="Polar residues" evidence="2">
    <location>
        <begin position="22"/>
        <end position="45"/>
    </location>
</feature>
<name>A0A7M6DP05_9CNID</name>
<feature type="coiled-coil region" evidence="1">
    <location>
        <begin position="574"/>
        <end position="644"/>
    </location>
</feature>
<feature type="region of interest" description="Disordered" evidence="2">
    <location>
        <begin position="67"/>
        <end position="87"/>
    </location>
</feature>
<feature type="compositionally biased region" description="Basic and acidic residues" evidence="2">
    <location>
        <begin position="71"/>
        <end position="86"/>
    </location>
</feature>